<dbReference type="Proteomes" id="UP001066276">
    <property type="component" value="Chromosome 6"/>
</dbReference>
<gene>
    <name evidence="2" type="ORF">NDU88_008657</name>
</gene>
<name>A0AAV7QSF3_PLEWA</name>
<feature type="compositionally biased region" description="Basic and acidic residues" evidence="1">
    <location>
        <begin position="180"/>
        <end position="197"/>
    </location>
</feature>
<keyword evidence="3" id="KW-1185">Reference proteome</keyword>
<proteinExistence type="predicted"/>
<feature type="compositionally biased region" description="Polar residues" evidence="1">
    <location>
        <begin position="97"/>
        <end position="109"/>
    </location>
</feature>
<organism evidence="2 3">
    <name type="scientific">Pleurodeles waltl</name>
    <name type="common">Iberian ribbed newt</name>
    <dbReference type="NCBI Taxonomy" id="8319"/>
    <lineage>
        <taxon>Eukaryota</taxon>
        <taxon>Metazoa</taxon>
        <taxon>Chordata</taxon>
        <taxon>Craniata</taxon>
        <taxon>Vertebrata</taxon>
        <taxon>Euteleostomi</taxon>
        <taxon>Amphibia</taxon>
        <taxon>Batrachia</taxon>
        <taxon>Caudata</taxon>
        <taxon>Salamandroidea</taxon>
        <taxon>Salamandridae</taxon>
        <taxon>Pleurodelinae</taxon>
        <taxon>Pleurodeles</taxon>
    </lineage>
</organism>
<feature type="region of interest" description="Disordered" evidence="1">
    <location>
        <begin position="94"/>
        <end position="147"/>
    </location>
</feature>
<evidence type="ECO:0000313" key="2">
    <source>
        <dbReference type="EMBL" id="KAJ1142331.1"/>
    </source>
</evidence>
<comment type="caution">
    <text evidence="2">The sequence shown here is derived from an EMBL/GenBank/DDBJ whole genome shotgun (WGS) entry which is preliminary data.</text>
</comment>
<sequence>MGLCFLNNTESEKEEFALVTIQYTNLAAYEPGAPLVSVPVLPWETKLDSSVRAEAANSARASAQIDGGLQGWHCARPDDFKARARLWDQRLPARSSEPVTTTGRISPQRVTRAPARAPSAHISWTENNGPTAGIGSPAGLLGEPEQRGEAPIRGRICSLITKATGGGCGEGGRGRSSARRSAEDAQRGAGGDRERASRQVQRVAEAQRPARASGARLP</sequence>
<accession>A0AAV7QSF3</accession>
<reference evidence="2" key="1">
    <citation type="journal article" date="2022" name="bioRxiv">
        <title>Sequencing and chromosome-scale assembly of the giantPleurodeles waltlgenome.</title>
        <authorList>
            <person name="Brown T."/>
            <person name="Elewa A."/>
            <person name="Iarovenko S."/>
            <person name="Subramanian E."/>
            <person name="Araus A.J."/>
            <person name="Petzold A."/>
            <person name="Susuki M."/>
            <person name="Suzuki K.-i.T."/>
            <person name="Hayashi T."/>
            <person name="Toyoda A."/>
            <person name="Oliveira C."/>
            <person name="Osipova E."/>
            <person name="Leigh N.D."/>
            <person name="Simon A."/>
            <person name="Yun M.H."/>
        </authorList>
    </citation>
    <scope>NUCLEOTIDE SEQUENCE</scope>
    <source>
        <strain evidence="2">20211129_DDA</strain>
        <tissue evidence="2">Liver</tissue>
    </source>
</reference>
<dbReference type="AlphaFoldDB" id="A0AAV7QSF3"/>
<dbReference type="EMBL" id="JANPWB010000010">
    <property type="protein sequence ID" value="KAJ1142331.1"/>
    <property type="molecule type" value="Genomic_DNA"/>
</dbReference>
<evidence type="ECO:0000256" key="1">
    <source>
        <dbReference type="SAM" id="MobiDB-lite"/>
    </source>
</evidence>
<protein>
    <submittedName>
        <fullName evidence="2">Uncharacterized protein</fullName>
    </submittedName>
</protein>
<evidence type="ECO:0000313" key="3">
    <source>
        <dbReference type="Proteomes" id="UP001066276"/>
    </source>
</evidence>
<feature type="region of interest" description="Disordered" evidence="1">
    <location>
        <begin position="162"/>
        <end position="218"/>
    </location>
</feature>